<dbReference type="Gene3D" id="3.20.20.140">
    <property type="entry name" value="Metal-dependent hydrolases"/>
    <property type="match status" value="1"/>
</dbReference>
<dbReference type="SUPFAM" id="SSF51556">
    <property type="entry name" value="Metallo-dependent hydrolases"/>
    <property type="match status" value="1"/>
</dbReference>
<gene>
    <name evidence="3" type="ORF">EDC37_10956</name>
</gene>
<dbReference type="Proteomes" id="UP000295188">
    <property type="component" value="Unassembled WGS sequence"/>
</dbReference>
<dbReference type="Gene3D" id="3.30.70.100">
    <property type="match status" value="1"/>
</dbReference>
<evidence type="ECO:0000313" key="4">
    <source>
        <dbReference type="Proteomes" id="UP000295188"/>
    </source>
</evidence>
<dbReference type="InterPro" id="IPR008000">
    <property type="entry name" value="Rham/fucose_mutarotase"/>
</dbReference>
<organism evidence="3 4">
    <name type="scientific">Pectinatus cerevisiiphilus</name>
    <dbReference type="NCBI Taxonomy" id="86956"/>
    <lineage>
        <taxon>Bacteria</taxon>
        <taxon>Bacillati</taxon>
        <taxon>Bacillota</taxon>
        <taxon>Negativicutes</taxon>
        <taxon>Selenomonadales</taxon>
        <taxon>Selenomonadaceae</taxon>
        <taxon>Pectinatus</taxon>
    </lineage>
</organism>
<keyword evidence="4" id="KW-1185">Reference proteome</keyword>
<protein>
    <submittedName>
        <fullName evidence="3">Putative TIM-barrel fold metal-dependent hydrolase</fullName>
    </submittedName>
</protein>
<dbReference type="PANTHER" id="PTHR43569:SF2">
    <property type="entry name" value="AMIDOHYDROLASE-RELATED DOMAIN-CONTAINING PROTEIN"/>
    <property type="match status" value="1"/>
</dbReference>
<dbReference type="GO" id="GO:0016857">
    <property type="term" value="F:racemase and epimerase activity, acting on carbohydrates and derivatives"/>
    <property type="evidence" value="ECO:0007669"/>
    <property type="project" value="InterPro"/>
</dbReference>
<evidence type="ECO:0000256" key="1">
    <source>
        <dbReference type="ARBA" id="ARBA00038310"/>
    </source>
</evidence>
<proteinExistence type="inferred from homology"/>
<name>A0A4R3K7I9_9FIRM</name>
<evidence type="ECO:0000313" key="3">
    <source>
        <dbReference type="EMBL" id="TCS78703.1"/>
    </source>
</evidence>
<sequence>MLEIFDSHFHIWDLNVLNLPWLKSCPAINKSYAMDDLCKAYAEHHDVIFKGGVYVEVDCDDTKKEDDYICQLNHPLILAKIAHAQLHKSMRLPLGIVGVREPLHVKQASPGRCLEKDFIEGLEILAENKLLFESCNRTEELSDLYKSLSTVPQVTAVINHCGNVTKLTAGYKRDMENLAKLPNIYCKLSGIPTQNKIFVRELLDFLTSTFAPSQLLYASNFPVISLYSSFNEHLNLLREYFHDDADFFSKNAKKLYKINKPQIIANVIRLRPDKAAYYKKLHAAPYPGVNKMIKECGISKYKIFNRDDLLFSIMEYCGDDYKYDMAKMEHDPETLRWWKETDPCQTRIEGATKDEWWADMDLVYDLNRKI</sequence>
<dbReference type="InterPro" id="IPR006680">
    <property type="entry name" value="Amidohydro-rel"/>
</dbReference>
<dbReference type="EMBL" id="SMAA01000009">
    <property type="protein sequence ID" value="TCS78703.1"/>
    <property type="molecule type" value="Genomic_DNA"/>
</dbReference>
<dbReference type="InterPro" id="IPR032466">
    <property type="entry name" value="Metal_Hydrolase"/>
</dbReference>
<dbReference type="InterPro" id="IPR011008">
    <property type="entry name" value="Dimeric_a/b-barrel"/>
</dbReference>
<dbReference type="RefSeq" id="WP_132549680.1">
    <property type="nucleotide sequence ID" value="NZ_SMAA01000009.1"/>
</dbReference>
<accession>A0A4R3K7I9</accession>
<evidence type="ECO:0000259" key="2">
    <source>
        <dbReference type="Pfam" id="PF04909"/>
    </source>
</evidence>
<dbReference type="GO" id="GO:0016787">
    <property type="term" value="F:hydrolase activity"/>
    <property type="evidence" value="ECO:0007669"/>
    <property type="project" value="UniProtKB-KW"/>
</dbReference>
<reference evidence="3 4" key="1">
    <citation type="submission" date="2019-03" db="EMBL/GenBank/DDBJ databases">
        <title>Genomic Encyclopedia of Type Strains, Phase IV (KMG-IV): sequencing the most valuable type-strain genomes for metagenomic binning, comparative biology and taxonomic classification.</title>
        <authorList>
            <person name="Goeker M."/>
        </authorList>
    </citation>
    <scope>NUCLEOTIDE SEQUENCE [LARGE SCALE GENOMIC DNA]</scope>
    <source>
        <strain evidence="3 4">DSM 20467</strain>
    </source>
</reference>
<comment type="similarity">
    <text evidence="1">Belongs to the metallo-dependent hydrolases superfamily.</text>
</comment>
<dbReference type="Pfam" id="PF05336">
    <property type="entry name" value="rhaM"/>
    <property type="match status" value="1"/>
</dbReference>
<dbReference type="AlphaFoldDB" id="A0A4R3K7I9"/>
<dbReference type="PANTHER" id="PTHR43569">
    <property type="entry name" value="AMIDOHYDROLASE"/>
    <property type="match status" value="1"/>
</dbReference>
<dbReference type="OrthoDB" id="5450317at2"/>
<keyword evidence="3" id="KW-0378">Hydrolase</keyword>
<feature type="domain" description="Amidohydrolase-related" evidence="2">
    <location>
        <begin position="94"/>
        <end position="257"/>
    </location>
</feature>
<dbReference type="Pfam" id="PF04909">
    <property type="entry name" value="Amidohydro_2"/>
    <property type="match status" value="1"/>
</dbReference>
<dbReference type="SUPFAM" id="SSF54909">
    <property type="entry name" value="Dimeric alpha+beta barrel"/>
    <property type="match status" value="1"/>
</dbReference>
<dbReference type="InterPro" id="IPR052350">
    <property type="entry name" value="Metallo-dep_Lactonases"/>
</dbReference>
<comment type="caution">
    <text evidence="3">The sequence shown here is derived from an EMBL/GenBank/DDBJ whole genome shotgun (WGS) entry which is preliminary data.</text>
</comment>